<dbReference type="OrthoDB" id="1234918at2"/>
<proteinExistence type="predicted"/>
<dbReference type="EMBL" id="BJYI01000026">
    <property type="protein sequence ID" value="GEN74074.1"/>
    <property type="molecule type" value="Genomic_DNA"/>
</dbReference>
<dbReference type="AlphaFoldDB" id="A0A511YFU1"/>
<name>A0A511YFU1_9FLAO</name>
<sequence>MNNSEKDQKTIVSNVATIDAKNPIPFEPSGESTAFHLTRRSRKYLAFLDPKDNFFQLLLEAKLLSPTNNSCVNSKTNFCIGKGMYIKNGSENKEFDIFKKRVNKKGQNLDKIVKSIFNNHFTVGNNFIEVIRGQIGKKKFVYIVNRPFLDCRLSSPNDDDICETVFISKEFRKKTAWNLVEDKAVELPIYYGDPDMDWYKSDVGTEHCIIHVKNDVPGYDYYGMPDNISSLPWQILEYKNVRYNLDIIDNNLIVGGVLFLEGNVSQEEGKKVGRDIIYSHTGDGKRGRWTVVTGGKGITNSSLQQFDTKTDGSFLKLDENVESKIVDSNNWDTALYGQHQNSSGMGNGGFAYLSAVFDTKNKTVIEPTQELIFQDFINPFFEIYDNWMGTKFSDLELAFKPVSPASFIGEIDVNSCLTKDEGREILGKPAMEDKAKGSEFITTSKNKKDVQA</sequence>
<organism evidence="1 2">
    <name type="scientific">Chryseobacterium lathyri</name>
    <dbReference type="NCBI Taxonomy" id="395933"/>
    <lineage>
        <taxon>Bacteria</taxon>
        <taxon>Pseudomonadati</taxon>
        <taxon>Bacteroidota</taxon>
        <taxon>Flavobacteriia</taxon>
        <taxon>Flavobacteriales</taxon>
        <taxon>Weeksellaceae</taxon>
        <taxon>Chryseobacterium group</taxon>
        <taxon>Chryseobacterium</taxon>
    </lineage>
</organism>
<protein>
    <submittedName>
        <fullName evidence="1">Uncharacterized protein</fullName>
    </submittedName>
</protein>
<dbReference type="RefSeq" id="WP_111960105.1">
    <property type="nucleotide sequence ID" value="NZ_BJYI01000026.1"/>
</dbReference>
<reference evidence="1 2" key="1">
    <citation type="submission" date="2019-07" db="EMBL/GenBank/DDBJ databases">
        <title>Whole genome shotgun sequence of Chryseobacterium lathyri NBRC 105250.</title>
        <authorList>
            <person name="Hosoyama A."/>
            <person name="Uohara A."/>
            <person name="Ohji S."/>
            <person name="Ichikawa N."/>
        </authorList>
    </citation>
    <scope>NUCLEOTIDE SEQUENCE [LARGE SCALE GENOMIC DNA]</scope>
    <source>
        <strain evidence="1 2">NBRC 105250</strain>
    </source>
</reference>
<accession>A0A511YFU1</accession>
<dbReference type="Proteomes" id="UP000321150">
    <property type="component" value="Unassembled WGS sequence"/>
</dbReference>
<gene>
    <name evidence="1" type="ORF">CLA01_41460</name>
</gene>
<comment type="caution">
    <text evidence="1">The sequence shown here is derived from an EMBL/GenBank/DDBJ whole genome shotgun (WGS) entry which is preliminary data.</text>
</comment>
<evidence type="ECO:0000313" key="2">
    <source>
        <dbReference type="Proteomes" id="UP000321150"/>
    </source>
</evidence>
<evidence type="ECO:0000313" key="1">
    <source>
        <dbReference type="EMBL" id="GEN74074.1"/>
    </source>
</evidence>